<name>A0A137NSK5_CONC2</name>
<protein>
    <recommendedName>
        <fullName evidence="3">RNI-like protein</fullName>
    </recommendedName>
</protein>
<dbReference type="InterPro" id="IPR032675">
    <property type="entry name" value="LRR_dom_sf"/>
</dbReference>
<gene>
    <name evidence="1" type="ORF">CONCODRAFT_87742</name>
</gene>
<sequence>MLKLDNVNLFEITKQELSTNTEDLMSTIENLEIENCFVHIYNTPPEINKLIRTYSYGNPAELPHLQAIRVPNLKKLSIGQIRPNYIQRLLKLNPQVSHLTIKDESATKLDFEQISISKNLTKLSLYNLEDNENIIKLIGDPSIPKFNFIERLKLEFMHSDDCYIDDWCNILANFPNLIRLHLDLTYFNHGTSNLNDLLEINLGSLNNPIQLVLAAYERNYDEYNTDWDSYWYEFDWSLFTNVSELVLGLVELRVSEIEF</sequence>
<evidence type="ECO:0008006" key="3">
    <source>
        <dbReference type="Google" id="ProtNLM"/>
    </source>
</evidence>
<proteinExistence type="predicted"/>
<evidence type="ECO:0000313" key="2">
    <source>
        <dbReference type="Proteomes" id="UP000070444"/>
    </source>
</evidence>
<dbReference type="SUPFAM" id="SSF52047">
    <property type="entry name" value="RNI-like"/>
    <property type="match status" value="1"/>
</dbReference>
<dbReference type="Proteomes" id="UP000070444">
    <property type="component" value="Unassembled WGS sequence"/>
</dbReference>
<dbReference type="AlphaFoldDB" id="A0A137NSK5"/>
<reference evidence="1 2" key="1">
    <citation type="journal article" date="2015" name="Genome Biol. Evol.">
        <title>Phylogenomic analyses indicate that early fungi evolved digesting cell walls of algal ancestors of land plants.</title>
        <authorList>
            <person name="Chang Y."/>
            <person name="Wang S."/>
            <person name="Sekimoto S."/>
            <person name="Aerts A.L."/>
            <person name="Choi C."/>
            <person name="Clum A."/>
            <person name="LaButti K.M."/>
            <person name="Lindquist E.A."/>
            <person name="Yee Ngan C."/>
            <person name="Ohm R.A."/>
            <person name="Salamov A.A."/>
            <person name="Grigoriev I.V."/>
            <person name="Spatafora J.W."/>
            <person name="Berbee M.L."/>
        </authorList>
    </citation>
    <scope>NUCLEOTIDE SEQUENCE [LARGE SCALE GENOMIC DNA]</scope>
    <source>
        <strain evidence="1 2">NRRL 28638</strain>
    </source>
</reference>
<dbReference type="Gene3D" id="3.80.10.10">
    <property type="entry name" value="Ribonuclease Inhibitor"/>
    <property type="match status" value="1"/>
</dbReference>
<accession>A0A137NSK5</accession>
<organism evidence="1 2">
    <name type="scientific">Conidiobolus coronatus (strain ATCC 28846 / CBS 209.66 / NRRL 28638)</name>
    <name type="common">Delacroixia coronata</name>
    <dbReference type="NCBI Taxonomy" id="796925"/>
    <lineage>
        <taxon>Eukaryota</taxon>
        <taxon>Fungi</taxon>
        <taxon>Fungi incertae sedis</taxon>
        <taxon>Zoopagomycota</taxon>
        <taxon>Entomophthoromycotina</taxon>
        <taxon>Entomophthoromycetes</taxon>
        <taxon>Entomophthorales</taxon>
        <taxon>Ancylistaceae</taxon>
        <taxon>Conidiobolus</taxon>
    </lineage>
</organism>
<keyword evidence="2" id="KW-1185">Reference proteome</keyword>
<dbReference type="EMBL" id="KQ964824">
    <property type="protein sequence ID" value="KXN65738.1"/>
    <property type="molecule type" value="Genomic_DNA"/>
</dbReference>
<evidence type="ECO:0000313" key="1">
    <source>
        <dbReference type="EMBL" id="KXN65738.1"/>
    </source>
</evidence>